<evidence type="ECO:0000313" key="3">
    <source>
        <dbReference type="Proteomes" id="UP000005113"/>
    </source>
</evidence>
<feature type="transmembrane region" description="Helical" evidence="1">
    <location>
        <begin position="40"/>
        <end position="58"/>
    </location>
</feature>
<accession>J0P508</accession>
<evidence type="ECO:0000256" key="1">
    <source>
        <dbReference type="SAM" id="Phobius"/>
    </source>
</evidence>
<name>J0P508_9BACT</name>
<feature type="transmembrane region" description="Helical" evidence="1">
    <location>
        <begin position="6"/>
        <end position="28"/>
    </location>
</feature>
<feature type="transmembrane region" description="Helical" evidence="1">
    <location>
        <begin position="64"/>
        <end position="83"/>
    </location>
</feature>
<organism evidence="2 3">
    <name type="scientific">Saprospira grandis DSM 2844</name>
    <dbReference type="NCBI Taxonomy" id="694433"/>
    <lineage>
        <taxon>Bacteria</taxon>
        <taxon>Pseudomonadati</taxon>
        <taxon>Bacteroidota</taxon>
        <taxon>Saprospiria</taxon>
        <taxon>Saprospirales</taxon>
        <taxon>Saprospiraceae</taxon>
        <taxon>Saprospira</taxon>
    </lineage>
</organism>
<dbReference type="AlphaFoldDB" id="J0P508"/>
<keyword evidence="1" id="KW-1133">Transmembrane helix</keyword>
<evidence type="ECO:0008006" key="4">
    <source>
        <dbReference type="Google" id="ProtNLM"/>
    </source>
</evidence>
<sequence>MMEWINLLGRLIAVSAIVILTLGGLLSITTKQYAEKNWTLTYLLFLLATEGLASYIGFYRQESVFFMFILSFFLHFSFLNLYYNHFLFQHPPWKTLLTASLGLIPFLLFALPEPYYHLFRYYDRLPFSFSIMLASLLYFYQLVSGKRNYEKPTTFLNASILLFFSLDAFLALATEYLIHENLILVSGFWTIRAICLQLFYSALIYHGWARSKMPLQF</sequence>
<dbReference type="RefSeq" id="WP_002657530.1">
    <property type="nucleotide sequence ID" value="NZ_JH719942.1"/>
</dbReference>
<reference evidence="3" key="1">
    <citation type="journal article" date="2012" name="Stand. Genomic Sci.">
        <title>Permanent draft genome sequence of the gliding predator Saprospira grandis strain Sa g1 (= HR1).</title>
        <authorList>
            <person name="Mavromatis K."/>
            <person name="Chertkov O."/>
            <person name="Lapidus A."/>
            <person name="Nolan M."/>
            <person name="Lucas S."/>
            <person name="Tice H."/>
            <person name="Del Rio T.G."/>
            <person name="Cheng J.F."/>
            <person name="Han C."/>
            <person name="Tapia R."/>
            <person name="Bruce D."/>
            <person name="Goodwin L.A."/>
            <person name="Pitluck S."/>
            <person name="Huntemann M."/>
            <person name="Liolios K."/>
            <person name="Pagani I."/>
            <person name="Ivanova N."/>
            <person name="Mikhailova N."/>
            <person name="Pati A."/>
            <person name="Chen A."/>
            <person name="Palaniappan K."/>
            <person name="Land M."/>
            <person name="Brambilla E.M."/>
            <person name="Rohde M."/>
            <person name="Spring S."/>
            <person name="Goker M."/>
            <person name="Detter J.C."/>
            <person name="Bristow J."/>
            <person name="Eisen J.A."/>
            <person name="Markowitz V."/>
            <person name="Hugenholtz P."/>
            <person name="Kyrpides N.C."/>
            <person name="Klenk H.P."/>
            <person name="Woyke T."/>
        </authorList>
    </citation>
    <scope>NUCLEOTIDE SEQUENCE [LARGE SCALE GENOMIC DNA]</scope>
    <source>
        <strain evidence="3">DSM 2844</strain>
    </source>
</reference>
<feature type="transmembrane region" description="Helical" evidence="1">
    <location>
        <begin position="95"/>
        <end position="112"/>
    </location>
</feature>
<dbReference type="EMBL" id="JH719942">
    <property type="protein sequence ID" value="EJF52517.1"/>
    <property type="molecule type" value="Genomic_DNA"/>
</dbReference>
<gene>
    <name evidence="2" type="ORF">SapgrDRAFT_0776</name>
</gene>
<evidence type="ECO:0000313" key="2">
    <source>
        <dbReference type="EMBL" id="EJF52517.1"/>
    </source>
</evidence>
<proteinExistence type="predicted"/>
<feature type="transmembrane region" description="Helical" evidence="1">
    <location>
        <begin position="155"/>
        <end position="178"/>
    </location>
</feature>
<feature type="transmembrane region" description="Helical" evidence="1">
    <location>
        <begin position="184"/>
        <end position="205"/>
    </location>
</feature>
<dbReference type="Proteomes" id="UP000005113">
    <property type="component" value="Unassembled WGS sequence"/>
</dbReference>
<keyword evidence="1" id="KW-0472">Membrane</keyword>
<protein>
    <recommendedName>
        <fullName evidence="4">YhhN-like protein</fullName>
    </recommendedName>
</protein>
<keyword evidence="1" id="KW-0812">Transmembrane</keyword>
<feature type="transmembrane region" description="Helical" evidence="1">
    <location>
        <begin position="124"/>
        <end position="143"/>
    </location>
</feature>
<dbReference type="OrthoDB" id="9821973at2"/>
<dbReference type="HOGENOM" id="CLU_1271542_0_0_10"/>